<sequence length="111" mass="11713">MTWLTALRASPISTLIVVSVAVFTDALVYGMVVPIFVPEVLGVSTLQLGILFAGYAGGLLLFTPILGILSDKFGRKWPMLAGFVGLSGATLMLAFIKYSTCTLVITTNVNG</sequence>
<feature type="transmembrane region" description="Helical" evidence="6">
    <location>
        <begin position="12"/>
        <end position="37"/>
    </location>
</feature>
<evidence type="ECO:0000259" key="7">
    <source>
        <dbReference type="PROSITE" id="PS50850"/>
    </source>
</evidence>
<dbReference type="VEuPathDB" id="AmoebaDB:ACA1_098400"/>
<keyword evidence="9" id="KW-1185">Reference proteome</keyword>
<dbReference type="GeneID" id="14921365"/>
<accession>L8H5Q6</accession>
<organism evidence="8 9">
    <name type="scientific">Acanthamoeba castellanii (strain ATCC 30010 / Neff)</name>
    <dbReference type="NCBI Taxonomy" id="1257118"/>
    <lineage>
        <taxon>Eukaryota</taxon>
        <taxon>Amoebozoa</taxon>
        <taxon>Discosea</taxon>
        <taxon>Longamoebia</taxon>
        <taxon>Centramoebida</taxon>
        <taxon>Acanthamoebidae</taxon>
        <taxon>Acanthamoeba</taxon>
    </lineage>
</organism>
<dbReference type="Pfam" id="PF07690">
    <property type="entry name" value="MFS_1"/>
    <property type="match status" value="1"/>
</dbReference>
<comment type="subcellular location">
    <subcellularLocation>
        <location evidence="1">Membrane</location>
        <topology evidence="1">Multi-pass membrane protein</topology>
    </subcellularLocation>
</comment>
<evidence type="ECO:0000313" key="8">
    <source>
        <dbReference type="EMBL" id="ELR20495.1"/>
    </source>
</evidence>
<dbReference type="KEGG" id="acan:ACA1_098400"/>
<dbReference type="SUPFAM" id="SSF103473">
    <property type="entry name" value="MFS general substrate transporter"/>
    <property type="match status" value="1"/>
</dbReference>
<evidence type="ECO:0000313" key="9">
    <source>
        <dbReference type="Proteomes" id="UP000011083"/>
    </source>
</evidence>
<dbReference type="Gene3D" id="1.20.1250.20">
    <property type="entry name" value="MFS general substrate transporter like domains"/>
    <property type="match status" value="1"/>
</dbReference>
<protein>
    <submittedName>
        <fullName evidence="8">Permease (Major facilitator superfamily ) protein</fullName>
    </submittedName>
</protein>
<dbReference type="PROSITE" id="PS50850">
    <property type="entry name" value="MFS"/>
    <property type="match status" value="1"/>
</dbReference>
<dbReference type="GO" id="GO:0016020">
    <property type="term" value="C:membrane"/>
    <property type="evidence" value="ECO:0007669"/>
    <property type="project" value="UniProtKB-SubCell"/>
</dbReference>
<dbReference type="RefSeq" id="XP_004343626.1">
    <property type="nucleotide sequence ID" value="XM_004343576.1"/>
</dbReference>
<feature type="domain" description="Major facilitator superfamily (MFS) profile" evidence="7">
    <location>
        <begin position="11"/>
        <end position="111"/>
    </location>
</feature>
<dbReference type="PANTHER" id="PTHR23506:SF23">
    <property type="entry name" value="GH10249P"/>
    <property type="match status" value="1"/>
</dbReference>
<dbReference type="InterPro" id="IPR011701">
    <property type="entry name" value="MFS"/>
</dbReference>
<dbReference type="OrthoDB" id="18494at2759"/>
<keyword evidence="2" id="KW-0813">Transport</keyword>
<keyword evidence="4 6" id="KW-1133">Transmembrane helix</keyword>
<name>L8H5Q6_ACACF</name>
<dbReference type="PANTHER" id="PTHR23506">
    <property type="entry name" value="GH10249P"/>
    <property type="match status" value="1"/>
</dbReference>
<evidence type="ECO:0000256" key="2">
    <source>
        <dbReference type="ARBA" id="ARBA00022448"/>
    </source>
</evidence>
<evidence type="ECO:0000256" key="1">
    <source>
        <dbReference type="ARBA" id="ARBA00004141"/>
    </source>
</evidence>
<dbReference type="EMBL" id="KB007910">
    <property type="protein sequence ID" value="ELR20495.1"/>
    <property type="molecule type" value="Genomic_DNA"/>
</dbReference>
<dbReference type="GO" id="GO:0022857">
    <property type="term" value="F:transmembrane transporter activity"/>
    <property type="evidence" value="ECO:0007669"/>
    <property type="project" value="InterPro"/>
</dbReference>
<keyword evidence="3 6" id="KW-0812">Transmembrane</keyword>
<dbReference type="InterPro" id="IPR036259">
    <property type="entry name" value="MFS_trans_sf"/>
</dbReference>
<keyword evidence="5 6" id="KW-0472">Membrane</keyword>
<reference evidence="8 9" key="1">
    <citation type="journal article" date="2013" name="Genome Biol.">
        <title>Genome of Acanthamoeba castellanii highlights extensive lateral gene transfer and early evolution of tyrosine kinase signaling.</title>
        <authorList>
            <person name="Clarke M."/>
            <person name="Lohan A.J."/>
            <person name="Liu B."/>
            <person name="Lagkouvardos I."/>
            <person name="Roy S."/>
            <person name="Zafar N."/>
            <person name="Bertelli C."/>
            <person name="Schilde C."/>
            <person name="Kianianmomeni A."/>
            <person name="Burglin T.R."/>
            <person name="Frech C."/>
            <person name="Turcotte B."/>
            <person name="Kopec K.O."/>
            <person name="Synnott J.M."/>
            <person name="Choo C."/>
            <person name="Paponov I."/>
            <person name="Finkler A."/>
            <person name="Soon Heng Tan C."/>
            <person name="Hutchins A.P."/>
            <person name="Weinmeier T."/>
            <person name="Rattei T."/>
            <person name="Chu J.S."/>
            <person name="Gimenez G."/>
            <person name="Irimia M."/>
            <person name="Rigden D.J."/>
            <person name="Fitzpatrick D.A."/>
            <person name="Lorenzo-Morales J."/>
            <person name="Bateman A."/>
            <person name="Chiu C.H."/>
            <person name="Tang P."/>
            <person name="Hegemann P."/>
            <person name="Fromm H."/>
            <person name="Raoult D."/>
            <person name="Greub G."/>
            <person name="Miranda-Saavedra D."/>
            <person name="Chen N."/>
            <person name="Nash P."/>
            <person name="Ginger M.L."/>
            <person name="Horn M."/>
            <person name="Schaap P."/>
            <person name="Caler L."/>
            <person name="Loftus B."/>
        </authorList>
    </citation>
    <scope>NUCLEOTIDE SEQUENCE [LARGE SCALE GENOMIC DNA]</scope>
    <source>
        <strain evidence="8 9">Neff</strain>
    </source>
</reference>
<dbReference type="InterPro" id="IPR020846">
    <property type="entry name" value="MFS_dom"/>
</dbReference>
<evidence type="ECO:0000256" key="6">
    <source>
        <dbReference type="SAM" id="Phobius"/>
    </source>
</evidence>
<dbReference type="Proteomes" id="UP000011083">
    <property type="component" value="Unassembled WGS sequence"/>
</dbReference>
<evidence type="ECO:0000256" key="3">
    <source>
        <dbReference type="ARBA" id="ARBA00022692"/>
    </source>
</evidence>
<dbReference type="InterPro" id="IPR005829">
    <property type="entry name" value="Sugar_transporter_CS"/>
</dbReference>
<feature type="transmembrane region" description="Helical" evidence="6">
    <location>
        <begin position="77"/>
        <end position="96"/>
    </location>
</feature>
<gene>
    <name evidence="8" type="ORF">ACA1_098400</name>
</gene>
<dbReference type="InterPro" id="IPR050930">
    <property type="entry name" value="MFS_Vesicular_Transporter"/>
</dbReference>
<proteinExistence type="predicted"/>
<dbReference type="STRING" id="1257118.L8H5Q6"/>
<evidence type="ECO:0000256" key="5">
    <source>
        <dbReference type="ARBA" id="ARBA00023136"/>
    </source>
</evidence>
<dbReference type="PROSITE" id="PS00216">
    <property type="entry name" value="SUGAR_TRANSPORT_1"/>
    <property type="match status" value="1"/>
</dbReference>
<evidence type="ECO:0000256" key="4">
    <source>
        <dbReference type="ARBA" id="ARBA00022989"/>
    </source>
</evidence>
<feature type="transmembrane region" description="Helical" evidence="6">
    <location>
        <begin position="49"/>
        <end position="70"/>
    </location>
</feature>
<dbReference type="AlphaFoldDB" id="L8H5Q6"/>